<dbReference type="PROSITE" id="PS51257">
    <property type="entry name" value="PROKAR_LIPOPROTEIN"/>
    <property type="match status" value="1"/>
</dbReference>
<feature type="chain" id="PRO_5045909849" evidence="1">
    <location>
        <begin position="26"/>
        <end position="241"/>
    </location>
</feature>
<reference evidence="3" key="1">
    <citation type="journal article" date="2019" name="Int. J. Syst. Evol. Microbiol.">
        <title>The Global Catalogue of Microorganisms (GCM) 10K type strain sequencing project: providing services to taxonomists for standard genome sequencing and annotation.</title>
        <authorList>
            <consortium name="The Broad Institute Genomics Platform"/>
            <consortium name="The Broad Institute Genome Sequencing Center for Infectious Disease"/>
            <person name="Wu L."/>
            <person name="Ma J."/>
        </authorList>
    </citation>
    <scope>NUCLEOTIDE SEQUENCE [LARGE SCALE GENOMIC DNA]</scope>
    <source>
        <strain evidence="3">JCM 16231</strain>
    </source>
</reference>
<organism evidence="2 3">
    <name type="scientific">Psychroflexus lacisalsi</name>
    <dbReference type="NCBI Taxonomy" id="503928"/>
    <lineage>
        <taxon>Bacteria</taxon>
        <taxon>Pseudomonadati</taxon>
        <taxon>Bacteroidota</taxon>
        <taxon>Flavobacteriia</taxon>
        <taxon>Flavobacteriales</taxon>
        <taxon>Flavobacteriaceae</taxon>
        <taxon>Psychroflexus</taxon>
    </lineage>
</organism>
<evidence type="ECO:0000313" key="3">
    <source>
        <dbReference type="Proteomes" id="UP001500185"/>
    </source>
</evidence>
<gene>
    <name evidence="2" type="ORF">GCM10009433_25660</name>
</gene>
<accession>A0ABP3VN22</accession>
<dbReference type="InterPro" id="IPR025245">
    <property type="entry name" value="DUF4197"/>
</dbReference>
<dbReference type="EMBL" id="BAAAGG010000022">
    <property type="protein sequence ID" value="GAA0763879.1"/>
    <property type="molecule type" value="Genomic_DNA"/>
</dbReference>
<proteinExistence type="predicted"/>
<protein>
    <submittedName>
        <fullName evidence="2">DUF4197 domain-containing protein</fullName>
    </submittedName>
</protein>
<name>A0ABP3VN22_9FLAO</name>
<sequence>MDPKFIPMKRFLLLVLVSISLSSCAELEQISREIANSAAVTDQQIANGLQQALSKGVNEQVSKLAEENGFYTNDLVRIKLPEELSGVESTMRSLGLGNLADEGIKALNTTAQQAVKEATPIFLSAIREMTFEEARTILLGEKTAATAYLRDKTQTELYQRFEPIVRDNFQKVGADQIWENVIQKYNQVPFTSSVNPNLTDYVTNEALKGVYKMIELEEQQIRNDVKERSTNLLRQVFALQD</sequence>
<dbReference type="Pfam" id="PF13852">
    <property type="entry name" value="DUF4197"/>
    <property type="match status" value="1"/>
</dbReference>
<feature type="signal peptide" evidence="1">
    <location>
        <begin position="1"/>
        <end position="25"/>
    </location>
</feature>
<keyword evidence="3" id="KW-1185">Reference proteome</keyword>
<comment type="caution">
    <text evidence="2">The sequence shown here is derived from an EMBL/GenBank/DDBJ whole genome shotgun (WGS) entry which is preliminary data.</text>
</comment>
<evidence type="ECO:0000313" key="2">
    <source>
        <dbReference type="EMBL" id="GAA0763879.1"/>
    </source>
</evidence>
<evidence type="ECO:0000256" key="1">
    <source>
        <dbReference type="SAM" id="SignalP"/>
    </source>
</evidence>
<dbReference type="Proteomes" id="UP001500185">
    <property type="component" value="Unassembled WGS sequence"/>
</dbReference>
<keyword evidence="1" id="KW-0732">Signal</keyword>